<keyword evidence="7 9" id="KW-1133">Transmembrane helix</keyword>
<keyword evidence="12" id="KW-1185">Reference proteome</keyword>
<evidence type="ECO:0000313" key="12">
    <source>
        <dbReference type="Proteomes" id="UP000050580"/>
    </source>
</evidence>
<evidence type="ECO:0000256" key="9">
    <source>
        <dbReference type="RuleBase" id="RU363032"/>
    </source>
</evidence>
<dbReference type="PANTHER" id="PTHR30614:SF0">
    <property type="entry name" value="L-CYSTINE TRANSPORT SYSTEM PERMEASE PROTEIN TCYL"/>
    <property type="match status" value="1"/>
</dbReference>
<name>A0A0U1Q354_9BURK</name>
<evidence type="ECO:0000313" key="11">
    <source>
        <dbReference type="EMBL" id="KKW69065.1"/>
    </source>
</evidence>
<dbReference type="InterPro" id="IPR043429">
    <property type="entry name" value="ArtM/GltK/GlnP/TcyL/YhdX-like"/>
</dbReference>
<dbReference type="Proteomes" id="UP000050580">
    <property type="component" value="Unassembled WGS sequence"/>
</dbReference>
<dbReference type="AlphaFoldDB" id="A0A0U1Q354"/>
<reference evidence="11 12" key="1">
    <citation type="submission" date="2015-05" db="EMBL/GenBank/DDBJ databases">
        <title>Draft genome sequence of Lampropedia sp. CT6, isolated from the microbial mat of a hot water spring, located at Manikaran, India.</title>
        <authorList>
            <person name="Tripathi C."/>
            <person name="Rani P."/>
            <person name="Mahato N.K."/>
            <person name="Lal R."/>
        </authorList>
    </citation>
    <scope>NUCLEOTIDE SEQUENCE [LARGE SCALE GENOMIC DNA]</scope>
    <source>
        <strain evidence="11 12">CT6</strain>
    </source>
</reference>
<evidence type="ECO:0000256" key="7">
    <source>
        <dbReference type="ARBA" id="ARBA00022989"/>
    </source>
</evidence>
<evidence type="ECO:0000256" key="3">
    <source>
        <dbReference type="ARBA" id="ARBA00022448"/>
    </source>
</evidence>
<dbReference type="OrthoDB" id="7026155at2"/>
<dbReference type="GO" id="GO:0022857">
    <property type="term" value="F:transmembrane transporter activity"/>
    <property type="evidence" value="ECO:0007669"/>
    <property type="project" value="InterPro"/>
</dbReference>
<dbReference type="CDD" id="cd06261">
    <property type="entry name" value="TM_PBP2"/>
    <property type="match status" value="1"/>
</dbReference>
<feature type="transmembrane region" description="Helical" evidence="9">
    <location>
        <begin position="58"/>
        <end position="82"/>
    </location>
</feature>
<dbReference type="NCBIfam" id="TIGR01726">
    <property type="entry name" value="HEQRo_perm_3TM"/>
    <property type="match status" value="1"/>
</dbReference>
<keyword evidence="3 9" id="KW-0813">Transport</keyword>
<dbReference type="PROSITE" id="PS50928">
    <property type="entry name" value="ABC_TM1"/>
    <property type="match status" value="1"/>
</dbReference>
<dbReference type="InterPro" id="IPR010065">
    <property type="entry name" value="AA_ABC_transptr_permease_3TM"/>
</dbReference>
<evidence type="ECO:0000256" key="6">
    <source>
        <dbReference type="ARBA" id="ARBA00022970"/>
    </source>
</evidence>
<accession>A0A0U1Q354</accession>
<dbReference type="EMBL" id="LBNQ01000009">
    <property type="protein sequence ID" value="KKW69065.1"/>
    <property type="molecule type" value="Genomic_DNA"/>
</dbReference>
<comment type="subcellular location">
    <subcellularLocation>
        <location evidence="1">Cell inner membrane</location>
        <topology evidence="1">Multi-pass membrane protein</topology>
    </subcellularLocation>
    <subcellularLocation>
        <location evidence="9">Cell membrane</location>
        <topology evidence="9">Multi-pass membrane protein</topology>
    </subcellularLocation>
</comment>
<evidence type="ECO:0000256" key="5">
    <source>
        <dbReference type="ARBA" id="ARBA00022692"/>
    </source>
</evidence>
<proteinExistence type="inferred from homology"/>
<keyword evidence="5 9" id="KW-0812">Transmembrane</keyword>
<dbReference type="STRING" id="1610491.AAV94_01265"/>
<evidence type="ECO:0000259" key="10">
    <source>
        <dbReference type="PROSITE" id="PS50928"/>
    </source>
</evidence>
<dbReference type="Pfam" id="PF00528">
    <property type="entry name" value="BPD_transp_1"/>
    <property type="match status" value="1"/>
</dbReference>
<dbReference type="PANTHER" id="PTHR30614">
    <property type="entry name" value="MEMBRANE COMPONENT OF AMINO ACID ABC TRANSPORTER"/>
    <property type="match status" value="1"/>
</dbReference>
<dbReference type="Gene3D" id="1.10.3720.10">
    <property type="entry name" value="MetI-like"/>
    <property type="match status" value="1"/>
</dbReference>
<evidence type="ECO:0000256" key="2">
    <source>
        <dbReference type="ARBA" id="ARBA00010072"/>
    </source>
</evidence>
<keyword evidence="8 9" id="KW-0472">Membrane</keyword>
<dbReference type="RefSeq" id="WP_046740500.1">
    <property type="nucleotide sequence ID" value="NZ_LBNQ01000009.1"/>
</dbReference>
<feature type="transmembrane region" description="Helical" evidence="9">
    <location>
        <begin position="88"/>
        <end position="108"/>
    </location>
</feature>
<dbReference type="GO" id="GO:0043190">
    <property type="term" value="C:ATP-binding cassette (ABC) transporter complex"/>
    <property type="evidence" value="ECO:0007669"/>
    <property type="project" value="InterPro"/>
</dbReference>
<dbReference type="InterPro" id="IPR000515">
    <property type="entry name" value="MetI-like"/>
</dbReference>
<comment type="similarity">
    <text evidence="2">Belongs to the binding-protein-dependent transport system permease family. HisMQ subfamily.</text>
</comment>
<evidence type="ECO:0000256" key="4">
    <source>
        <dbReference type="ARBA" id="ARBA00022475"/>
    </source>
</evidence>
<keyword evidence="6" id="KW-0029">Amino-acid transport</keyword>
<protein>
    <submittedName>
        <fullName evidence="11">Amino acid ABC transporter</fullName>
    </submittedName>
</protein>
<comment type="caution">
    <text evidence="11">The sequence shown here is derived from an EMBL/GenBank/DDBJ whole genome shotgun (WGS) entry which is preliminary data.</text>
</comment>
<keyword evidence="4" id="KW-1003">Cell membrane</keyword>
<sequence>MQALWQDIERVLLPFLNGLPQAVLTTVSISLAACLLGMALAVVLLLARTSGFWPLKALVVVFVSAMRGIPLLIQLLVVYYALPAILNLSISAVNAGVLALAMNTSAYISEILRGVLSSLPAGQRAAAFSLGMGTWSTWRYILLPQIFFKALPPLTNEWTVMVKASSLLSVISVVEISALARNVNLQTNAPLSVFGASALIYFVLLFLLSSASRKVEQRIAVRVGRHA</sequence>
<feature type="domain" description="ABC transmembrane type-1" evidence="10">
    <location>
        <begin position="23"/>
        <end position="212"/>
    </location>
</feature>
<organism evidence="11 12">
    <name type="scientific">Lampropedia cohaerens</name>
    <dbReference type="NCBI Taxonomy" id="1610491"/>
    <lineage>
        <taxon>Bacteria</taxon>
        <taxon>Pseudomonadati</taxon>
        <taxon>Pseudomonadota</taxon>
        <taxon>Betaproteobacteria</taxon>
        <taxon>Burkholderiales</taxon>
        <taxon>Comamonadaceae</taxon>
        <taxon>Lampropedia</taxon>
    </lineage>
</organism>
<feature type="transmembrane region" description="Helical" evidence="9">
    <location>
        <begin position="191"/>
        <end position="208"/>
    </location>
</feature>
<gene>
    <name evidence="11" type="ORF">AAV94_01265</name>
</gene>
<dbReference type="SUPFAM" id="SSF161098">
    <property type="entry name" value="MetI-like"/>
    <property type="match status" value="1"/>
</dbReference>
<dbReference type="InterPro" id="IPR035906">
    <property type="entry name" value="MetI-like_sf"/>
</dbReference>
<evidence type="ECO:0000256" key="1">
    <source>
        <dbReference type="ARBA" id="ARBA00004429"/>
    </source>
</evidence>
<dbReference type="GO" id="GO:0006865">
    <property type="term" value="P:amino acid transport"/>
    <property type="evidence" value="ECO:0007669"/>
    <property type="project" value="UniProtKB-KW"/>
</dbReference>
<evidence type="ECO:0000256" key="8">
    <source>
        <dbReference type="ARBA" id="ARBA00023136"/>
    </source>
</evidence>
<feature type="transmembrane region" description="Helical" evidence="9">
    <location>
        <begin position="22"/>
        <end position="46"/>
    </location>
</feature>